<sequence>MNNYSKATYTWPKVLQAFVLTTATLFISAAPAYADETCQSPYMAKIVGQEDFVYVWTLGMQGVGDEQDKLVTVDVNPKSAKYGKVINSLSVGGRNEAHHSGFTDDRKYLWAGGLDTNKIFIFDVHTDPAKPKLHQVITDFVSKSGGVVGPHTTYALPGRMLITGLSNNKDHGGRTALVEYSNSGKYITTHWTPTDSDLRGAVKTGKYADGYGYDVRVLPRRNAMISSSFTGWNNYMMDFGKMLADPEAMKQFGSTVVQWDLHARQPRKIFDVPGAPLEIRCAWDPNHNYCFTTTALTSKIWLIYEDKQGEWQAKEVADIGDPSKIPLPVDISIQSDDNMLWVNTFMDGKTRGFDISDPFNPKQVLEQKIGSQVNMVSSSWDGKRLYYTSSLLANWDKKGVDNEQYLKLYSWDGKKLTEQFTIDFVKEKLGRAHQMRFGAYSLYATKPVAQTVDLLTSLNP</sequence>
<dbReference type="Proteomes" id="UP000191980">
    <property type="component" value="Unassembled WGS sequence"/>
</dbReference>
<name>A0A1V8M2R6_9GAMM</name>
<feature type="signal peptide" evidence="2">
    <location>
        <begin position="1"/>
        <end position="34"/>
    </location>
</feature>
<dbReference type="InterPro" id="IPR008826">
    <property type="entry name" value="Se-bd"/>
</dbReference>
<evidence type="ECO:0000313" key="3">
    <source>
        <dbReference type="EMBL" id="OQK15832.1"/>
    </source>
</evidence>
<dbReference type="AlphaFoldDB" id="A0A1V8M2R6"/>
<accession>A0A1V8M2R6</accession>
<proteinExistence type="inferred from homology"/>
<evidence type="ECO:0000256" key="2">
    <source>
        <dbReference type="SAM" id="SignalP"/>
    </source>
</evidence>
<reference evidence="3 4" key="1">
    <citation type="submission" date="2015-12" db="EMBL/GenBank/DDBJ databases">
        <authorList>
            <person name="Shamseldin A."/>
            <person name="Moawad H."/>
            <person name="Abd El-Rahim W.M."/>
            <person name="Sadowsky M.J."/>
        </authorList>
    </citation>
    <scope>NUCLEOTIDE SEQUENCE [LARGE SCALE GENOMIC DNA]</scope>
    <source>
        <strain evidence="3 4">WF1</strain>
    </source>
</reference>
<dbReference type="STRING" id="1420851.AU255_16710"/>
<evidence type="ECO:0000313" key="4">
    <source>
        <dbReference type="Proteomes" id="UP000191980"/>
    </source>
</evidence>
<dbReference type="SUPFAM" id="SSF50969">
    <property type="entry name" value="YVTN repeat-like/Quinoprotein amine dehydrogenase"/>
    <property type="match status" value="1"/>
</dbReference>
<feature type="chain" id="PRO_5013206814" evidence="2">
    <location>
        <begin position="35"/>
        <end position="460"/>
    </location>
</feature>
<dbReference type="Pfam" id="PF05694">
    <property type="entry name" value="SBP56"/>
    <property type="match status" value="1"/>
</dbReference>
<dbReference type="EMBL" id="LPUF01000003">
    <property type="protein sequence ID" value="OQK15832.1"/>
    <property type="molecule type" value="Genomic_DNA"/>
</dbReference>
<evidence type="ECO:0000256" key="1">
    <source>
        <dbReference type="ARBA" id="ARBA00005606"/>
    </source>
</evidence>
<dbReference type="PANTHER" id="PTHR23300:SF0">
    <property type="entry name" value="METHANETHIOL OXIDASE"/>
    <property type="match status" value="1"/>
</dbReference>
<keyword evidence="2" id="KW-0732">Signal</keyword>
<keyword evidence="4" id="KW-1185">Reference proteome</keyword>
<organism evidence="3 4">
    <name type="scientific">Methyloprofundus sedimenti</name>
    <dbReference type="NCBI Taxonomy" id="1420851"/>
    <lineage>
        <taxon>Bacteria</taxon>
        <taxon>Pseudomonadati</taxon>
        <taxon>Pseudomonadota</taxon>
        <taxon>Gammaproteobacteria</taxon>
        <taxon>Methylococcales</taxon>
        <taxon>Methylococcaceae</taxon>
        <taxon>Methyloprofundus</taxon>
    </lineage>
</organism>
<dbReference type="RefSeq" id="WP_080524057.1">
    <property type="nucleotide sequence ID" value="NZ_LPUF01000003.1"/>
</dbReference>
<dbReference type="OrthoDB" id="9768634at2"/>
<comment type="similarity">
    <text evidence="1">Belongs to the selenium-binding protein family.</text>
</comment>
<dbReference type="InterPro" id="IPR011044">
    <property type="entry name" value="Quino_amine_DH_bsu"/>
</dbReference>
<dbReference type="PANTHER" id="PTHR23300">
    <property type="entry name" value="METHANETHIOL OXIDASE"/>
    <property type="match status" value="1"/>
</dbReference>
<comment type="caution">
    <text evidence="3">The sequence shown here is derived from an EMBL/GenBank/DDBJ whole genome shotgun (WGS) entry which is preliminary data.</text>
</comment>
<protein>
    <submittedName>
        <fullName evidence="3">Selenium-binding protein</fullName>
    </submittedName>
</protein>
<dbReference type="GO" id="GO:0008430">
    <property type="term" value="F:selenium binding"/>
    <property type="evidence" value="ECO:0007669"/>
    <property type="project" value="InterPro"/>
</dbReference>
<gene>
    <name evidence="3" type="ORF">AU255_16710</name>
</gene>